<feature type="compositionally biased region" description="Gly residues" evidence="24">
    <location>
        <begin position="24"/>
        <end position="33"/>
    </location>
</feature>
<evidence type="ECO:0000256" key="15">
    <source>
        <dbReference type="ARBA" id="ARBA00022837"/>
    </source>
</evidence>
<evidence type="ECO:0000256" key="20">
    <source>
        <dbReference type="ARBA" id="ARBA00032544"/>
    </source>
</evidence>
<dbReference type="SMART" id="SM00230">
    <property type="entry name" value="CysPc"/>
    <property type="match status" value="1"/>
</dbReference>
<dbReference type="CDD" id="cd00044">
    <property type="entry name" value="CysPc"/>
    <property type="match status" value="1"/>
</dbReference>
<dbReference type="SMART" id="SM00720">
    <property type="entry name" value="calpain_III"/>
    <property type="match status" value="1"/>
</dbReference>
<feature type="domain" description="Calpain catalytic" evidence="25">
    <location>
        <begin position="153"/>
        <end position="417"/>
    </location>
</feature>
<evidence type="ECO:0000256" key="12">
    <source>
        <dbReference type="ARBA" id="ARBA00022737"/>
    </source>
</evidence>
<dbReference type="GO" id="GO:0005737">
    <property type="term" value="C:cytoplasm"/>
    <property type="evidence" value="ECO:0007669"/>
    <property type="project" value="UniProtKB-SubCell"/>
</dbReference>
<evidence type="ECO:0000259" key="25">
    <source>
        <dbReference type="PROSITE" id="PS50203"/>
    </source>
</evidence>
<comment type="cofactor">
    <cofactor evidence="2">
        <name>Ca(2+)</name>
        <dbReference type="ChEBI" id="CHEBI:29108"/>
    </cofactor>
</comment>
<comment type="function">
    <text evidence="21">Calcium-regulated non-lysosomal thiol-protease which catalyze limited proteolysis of substrates involved in cytoskeletal remodeling and signal transduction.</text>
</comment>
<evidence type="ECO:0000313" key="27">
    <source>
        <dbReference type="Ensembl" id="ENSZALP00000007219.1"/>
    </source>
</evidence>
<reference evidence="27" key="2">
    <citation type="submission" date="2025-09" db="UniProtKB">
        <authorList>
            <consortium name="Ensembl"/>
        </authorList>
    </citation>
    <scope>IDENTIFICATION</scope>
</reference>
<keyword evidence="15" id="KW-0106">Calcium</keyword>
<dbReference type="InterPro" id="IPR001300">
    <property type="entry name" value="Peptidase_C2_calpain_cat"/>
</dbReference>
<dbReference type="Pfam" id="PF00648">
    <property type="entry name" value="Peptidase_C2"/>
    <property type="match status" value="1"/>
</dbReference>
<keyword evidence="13 23" id="KW-0378">Hydrolase</keyword>
<feature type="compositionally biased region" description="Low complexity" evidence="24">
    <location>
        <begin position="34"/>
        <end position="43"/>
    </location>
</feature>
<dbReference type="PANTHER" id="PTHR10183">
    <property type="entry name" value="CALPAIN"/>
    <property type="match status" value="1"/>
</dbReference>
<dbReference type="PROSITE" id="PS00139">
    <property type="entry name" value="THIOL_PROTEASE_CYS"/>
    <property type="match status" value="1"/>
</dbReference>
<feature type="active site" evidence="22 23">
    <location>
        <position position="359"/>
    </location>
</feature>
<comment type="similarity">
    <text evidence="5">Belongs to the peptidase C2 family.</text>
</comment>
<evidence type="ECO:0000256" key="23">
    <source>
        <dbReference type="PROSITE-ProRule" id="PRU00239"/>
    </source>
</evidence>
<evidence type="ECO:0000256" key="9">
    <source>
        <dbReference type="ARBA" id="ARBA00022490"/>
    </source>
</evidence>
<proteinExistence type="inferred from homology"/>
<keyword evidence="11" id="KW-0479">Metal-binding</keyword>
<dbReference type="PROSITE" id="PS50203">
    <property type="entry name" value="CALPAIN_CAT"/>
    <property type="match status" value="1"/>
</dbReference>
<gene>
    <name evidence="27" type="primary">CAPN2</name>
</gene>
<dbReference type="Gene3D" id="3.90.70.10">
    <property type="entry name" value="Cysteine proteinases"/>
    <property type="match status" value="1"/>
</dbReference>
<dbReference type="CDD" id="cd16199">
    <property type="entry name" value="EFh_PEF_CAPN2"/>
    <property type="match status" value="1"/>
</dbReference>
<keyword evidence="14 23" id="KW-0788">Thiol protease</keyword>
<dbReference type="InterPro" id="IPR038765">
    <property type="entry name" value="Papain-like_cys_pep_sf"/>
</dbReference>
<feature type="region of interest" description="Disordered" evidence="24">
    <location>
        <begin position="24"/>
        <end position="52"/>
    </location>
</feature>
<feature type="compositionally biased region" description="Low complexity" evidence="24">
    <location>
        <begin position="106"/>
        <end position="115"/>
    </location>
</feature>
<dbReference type="FunFam" id="2.60.120.380:FF:000001">
    <property type="entry name" value="Calpain-1 catalytic subunit"/>
    <property type="match status" value="1"/>
</dbReference>
<keyword evidence="16" id="KW-0472">Membrane</keyword>
<keyword evidence="9" id="KW-0963">Cytoplasm</keyword>
<dbReference type="FunFam" id="1.10.238.10:FF:000099">
    <property type="entry name" value="calpain-2 catalytic subunit"/>
    <property type="match status" value="1"/>
</dbReference>
<evidence type="ECO:0000256" key="21">
    <source>
        <dbReference type="ARBA" id="ARBA00054695"/>
    </source>
</evidence>
<keyword evidence="8" id="KW-1003">Cell membrane</keyword>
<evidence type="ECO:0000256" key="1">
    <source>
        <dbReference type="ARBA" id="ARBA00001223"/>
    </source>
</evidence>
<evidence type="ECO:0000256" key="3">
    <source>
        <dbReference type="ARBA" id="ARBA00004236"/>
    </source>
</evidence>
<feature type="active site" evidence="22 23">
    <location>
        <position position="178"/>
    </location>
</feature>
<dbReference type="Gene3D" id="2.60.120.380">
    <property type="match status" value="1"/>
</dbReference>
<sequence>MGNFSAGTERSEARRGCGVARAGGKGGLAGGAGPCRAGLSRAGAGRRQRWRGWRRRWPRSGRWRWARGSTTGLCPTWGSASGPCGSSACRRGASSRTPPSPPAPAPSATASWGPARTRRRASSGADPRHGVRWTPGCPQAFLKDLGVVSGGEELCANPQFIAGGATRTDICQGALGDCWLLAAIASLTLNEEILARVVPKDQSFQDKYAGIFHFQFWQYGEWVDVVVDDRLPTKNGELLFVHSAEGAEFWSALLEKAYAKLNGSYESLSGGTTTEGFEDFTGGIAEWYELQKPPPNLFKIIQKALQKGSLLGCSIDITSAAETEAVTSQKLVKGHAYSVTGAEQVNFRGTVQKLIRIRNPWGEVEWTGKWNDNCPNWSGVDPEVRERLTRRHEDGEFWMAFNDFLRHYSRLEICNLTPDTLASDRYKKWSLQKLDGNWRRGATAGGCRNYPNTFWTNPQYLIKLEEEDEDPDDPEGGCTFLIGLIQKHRRKQRKMGEDMHTIGFAIYEVPPEFSGQTNIHLSKNFFLTNKAREKSNTFINLREVLNRFKLPAGEYIIVPSTFEPDKNGDFCLRVFSEKNANSTVIDDEIEGNFDETEISEDDIEPSFKKLFGQLAGNDAEISAFELRSILNKILAKRQDIKSDGFSIETCKIMVDLLDNDGSGKLGLKEFHTLWTKIQKYQKIYREIDVDRSGTMNSYEMRRALETAGFKLNCQLHQVIVARFADEDLVIDFDNFVRCLIRLETLFKMFRKLDTEKSGTIELNLVNWLCFTVI</sequence>
<dbReference type="InterPro" id="IPR002048">
    <property type="entry name" value="EF_hand_dom"/>
</dbReference>
<dbReference type="PROSITE" id="PS00018">
    <property type="entry name" value="EF_HAND_1"/>
    <property type="match status" value="1"/>
</dbReference>
<dbReference type="PROSITE" id="PS50222">
    <property type="entry name" value="EF_HAND_2"/>
    <property type="match status" value="1"/>
</dbReference>
<evidence type="ECO:0000256" key="8">
    <source>
        <dbReference type="ARBA" id="ARBA00022475"/>
    </source>
</evidence>
<dbReference type="InterPro" id="IPR022682">
    <property type="entry name" value="Calpain_domain_III"/>
</dbReference>
<evidence type="ECO:0000256" key="24">
    <source>
        <dbReference type="SAM" id="MobiDB-lite"/>
    </source>
</evidence>
<dbReference type="SUPFAM" id="SSF54001">
    <property type="entry name" value="Cysteine proteinases"/>
    <property type="match status" value="1"/>
</dbReference>
<dbReference type="Ensembl" id="ENSZALT00000010365.1">
    <property type="protein sequence ID" value="ENSZALP00000007219.1"/>
    <property type="gene ID" value="ENSZALG00000006447.1"/>
</dbReference>
<evidence type="ECO:0000256" key="18">
    <source>
        <dbReference type="ARBA" id="ARBA00031308"/>
    </source>
</evidence>
<dbReference type="InterPro" id="IPR036213">
    <property type="entry name" value="Calpain_III_sf"/>
</dbReference>
<evidence type="ECO:0000256" key="17">
    <source>
        <dbReference type="ARBA" id="ARBA00030109"/>
    </source>
</evidence>
<dbReference type="InterPro" id="IPR018247">
    <property type="entry name" value="EF_Hand_1_Ca_BS"/>
</dbReference>
<accession>A0A8D2QCT0</accession>
<dbReference type="InterPro" id="IPR033883">
    <property type="entry name" value="C2_III"/>
</dbReference>
<keyword evidence="12" id="KW-0677">Repeat</keyword>
<evidence type="ECO:0000256" key="5">
    <source>
        <dbReference type="ARBA" id="ARBA00007623"/>
    </source>
</evidence>
<dbReference type="EC" id="3.4.22.53" evidence="6"/>
<evidence type="ECO:0000256" key="16">
    <source>
        <dbReference type="ARBA" id="ARBA00023136"/>
    </source>
</evidence>
<evidence type="ECO:0000259" key="26">
    <source>
        <dbReference type="PROSITE" id="PS50222"/>
    </source>
</evidence>
<evidence type="ECO:0000256" key="13">
    <source>
        <dbReference type="ARBA" id="ARBA00022801"/>
    </source>
</evidence>
<dbReference type="FunFam" id="3.90.70.10:FF:000001">
    <property type="entry name" value="Calpain-1 catalytic subunit"/>
    <property type="match status" value="1"/>
</dbReference>
<dbReference type="Pfam" id="PF13833">
    <property type="entry name" value="EF-hand_8"/>
    <property type="match status" value="1"/>
</dbReference>
<evidence type="ECO:0000256" key="10">
    <source>
        <dbReference type="ARBA" id="ARBA00022670"/>
    </source>
</evidence>
<organism evidence="27 28">
    <name type="scientific">Zonotrichia albicollis</name>
    <name type="common">White-throated sparrow</name>
    <name type="synonym">Fringilla albicollis</name>
    <dbReference type="NCBI Taxonomy" id="44394"/>
    <lineage>
        <taxon>Eukaryota</taxon>
        <taxon>Metazoa</taxon>
        <taxon>Chordata</taxon>
        <taxon>Craniata</taxon>
        <taxon>Vertebrata</taxon>
        <taxon>Euteleostomi</taxon>
        <taxon>Archelosauria</taxon>
        <taxon>Archosauria</taxon>
        <taxon>Dinosauria</taxon>
        <taxon>Saurischia</taxon>
        <taxon>Theropoda</taxon>
        <taxon>Coelurosauria</taxon>
        <taxon>Aves</taxon>
        <taxon>Neognathae</taxon>
        <taxon>Neoaves</taxon>
        <taxon>Telluraves</taxon>
        <taxon>Australaves</taxon>
        <taxon>Passeriformes</taxon>
        <taxon>Passerellidae</taxon>
        <taxon>Zonotrichia</taxon>
    </lineage>
</organism>
<feature type="region of interest" description="Disordered" evidence="24">
    <location>
        <begin position="88"/>
        <end position="132"/>
    </location>
</feature>
<dbReference type="PANTHER" id="PTHR10183:SF268">
    <property type="entry name" value="CALPAIN-2 CATALYTIC SUBUNIT"/>
    <property type="match status" value="1"/>
</dbReference>
<dbReference type="CDD" id="cd00214">
    <property type="entry name" value="Calpain_III"/>
    <property type="match status" value="1"/>
</dbReference>
<dbReference type="SUPFAM" id="SSF49758">
    <property type="entry name" value="Calpain large subunit, middle domain (domain III)"/>
    <property type="match status" value="1"/>
</dbReference>
<dbReference type="InterPro" id="IPR042736">
    <property type="entry name" value="EFh_PEF_CAPN2"/>
</dbReference>
<evidence type="ECO:0000256" key="11">
    <source>
        <dbReference type="ARBA" id="ARBA00022723"/>
    </source>
</evidence>
<dbReference type="SMART" id="SM00054">
    <property type="entry name" value="EFh"/>
    <property type="match status" value="3"/>
</dbReference>
<evidence type="ECO:0000256" key="14">
    <source>
        <dbReference type="ARBA" id="ARBA00022807"/>
    </source>
</evidence>
<dbReference type="InterPro" id="IPR022683">
    <property type="entry name" value="Calpain_III"/>
</dbReference>
<evidence type="ECO:0000256" key="2">
    <source>
        <dbReference type="ARBA" id="ARBA00001913"/>
    </source>
</evidence>
<feature type="domain" description="EF-hand" evidence="26">
    <location>
        <begin position="675"/>
        <end position="710"/>
    </location>
</feature>
<dbReference type="InterPro" id="IPR000169">
    <property type="entry name" value="Pept_cys_AS"/>
</dbReference>
<dbReference type="GO" id="GO:0004198">
    <property type="term" value="F:calcium-dependent cysteine-type endopeptidase activity"/>
    <property type="evidence" value="ECO:0007669"/>
    <property type="project" value="UniProtKB-EC"/>
</dbReference>
<dbReference type="GO" id="GO:0005886">
    <property type="term" value="C:plasma membrane"/>
    <property type="evidence" value="ECO:0007669"/>
    <property type="project" value="UniProtKB-SubCell"/>
</dbReference>
<comment type="subcellular location">
    <subcellularLocation>
        <location evidence="3">Cell membrane</location>
    </subcellularLocation>
    <subcellularLocation>
        <location evidence="4">Cytoplasm</location>
    </subcellularLocation>
</comment>
<dbReference type="InterPro" id="IPR022684">
    <property type="entry name" value="Calpain_cysteine_protease"/>
</dbReference>
<feature type="active site" evidence="22 23">
    <location>
        <position position="335"/>
    </location>
</feature>
<protein>
    <recommendedName>
        <fullName evidence="7">Calpain-2 catalytic subunit</fullName>
        <ecNumber evidence="6">3.4.22.53</ecNumber>
    </recommendedName>
    <alternativeName>
        <fullName evidence="18">Calcium-activated neutral proteinase 2</fullName>
    </alternativeName>
    <alternativeName>
        <fullName evidence="19">Calpain M-type</fullName>
    </alternativeName>
    <alternativeName>
        <fullName evidence="20">Calpain-2 large subunit</fullName>
    </alternativeName>
    <alternativeName>
        <fullName evidence="17">Millimolar-calpain</fullName>
    </alternativeName>
</protein>
<dbReference type="GO" id="GO:0006508">
    <property type="term" value="P:proteolysis"/>
    <property type="evidence" value="ECO:0007669"/>
    <property type="project" value="UniProtKB-KW"/>
</dbReference>
<evidence type="ECO:0000256" key="6">
    <source>
        <dbReference type="ARBA" id="ARBA00012481"/>
    </source>
</evidence>
<dbReference type="Pfam" id="PF01067">
    <property type="entry name" value="Calpain_III"/>
    <property type="match status" value="1"/>
</dbReference>
<evidence type="ECO:0000256" key="19">
    <source>
        <dbReference type="ARBA" id="ARBA00032449"/>
    </source>
</evidence>
<dbReference type="GO" id="GO:0005509">
    <property type="term" value="F:calcium ion binding"/>
    <property type="evidence" value="ECO:0007669"/>
    <property type="project" value="InterPro"/>
</dbReference>
<evidence type="ECO:0000313" key="28">
    <source>
        <dbReference type="Proteomes" id="UP000694413"/>
    </source>
</evidence>
<reference evidence="27" key="1">
    <citation type="submission" date="2025-08" db="UniProtKB">
        <authorList>
            <consortium name="Ensembl"/>
        </authorList>
    </citation>
    <scope>IDENTIFICATION</scope>
</reference>
<dbReference type="Gene3D" id="1.10.238.10">
    <property type="entry name" value="EF-hand"/>
    <property type="match status" value="1"/>
</dbReference>
<dbReference type="SUPFAM" id="SSF47473">
    <property type="entry name" value="EF-hand"/>
    <property type="match status" value="1"/>
</dbReference>
<name>A0A8D2QCT0_ZONAL</name>
<evidence type="ECO:0000256" key="7">
    <source>
        <dbReference type="ARBA" id="ARBA00014052"/>
    </source>
</evidence>
<dbReference type="PRINTS" id="PR00704">
    <property type="entry name" value="CALPAIN"/>
</dbReference>
<dbReference type="AlphaFoldDB" id="A0A8D2QCT0"/>
<evidence type="ECO:0000256" key="22">
    <source>
        <dbReference type="PIRSR" id="PIRSR622684-1"/>
    </source>
</evidence>
<evidence type="ECO:0000256" key="4">
    <source>
        <dbReference type="ARBA" id="ARBA00004496"/>
    </source>
</evidence>
<dbReference type="Proteomes" id="UP000694413">
    <property type="component" value="Unassembled WGS sequence"/>
</dbReference>
<dbReference type="InterPro" id="IPR011992">
    <property type="entry name" value="EF-hand-dom_pair"/>
</dbReference>
<comment type="catalytic activity">
    <reaction evidence="1">
        <text>Broad endopeptidase specificity.</text>
        <dbReference type="EC" id="3.4.22.53"/>
    </reaction>
</comment>
<keyword evidence="10 23" id="KW-0645">Protease</keyword>
<keyword evidence="28" id="KW-1185">Reference proteome</keyword>
<feature type="compositionally biased region" description="Low complexity" evidence="24">
    <location>
        <begin position="88"/>
        <end position="97"/>
    </location>
</feature>